<dbReference type="InterPro" id="IPR017948">
    <property type="entry name" value="TGFb_CS"/>
</dbReference>
<dbReference type="Pfam" id="PF00019">
    <property type="entry name" value="TGF_beta"/>
    <property type="match status" value="1"/>
</dbReference>
<comment type="subcellular location">
    <subcellularLocation>
        <location evidence="1">Secreted</location>
    </subcellularLocation>
</comment>
<evidence type="ECO:0000256" key="2">
    <source>
        <dbReference type="ARBA" id="ARBA00006656"/>
    </source>
</evidence>
<evidence type="ECO:0000256" key="3">
    <source>
        <dbReference type="ARBA" id="ARBA00022525"/>
    </source>
</evidence>
<keyword evidence="6" id="KW-1015">Disulfide bond</keyword>
<dbReference type="PANTHER" id="PTHR11848:SF310">
    <property type="entry name" value="PROTEIN 60A-RELATED"/>
    <property type="match status" value="1"/>
</dbReference>
<evidence type="ECO:0000259" key="11">
    <source>
        <dbReference type="PROSITE" id="PS51362"/>
    </source>
</evidence>
<name>A0AAE9JMD8_CAEBR</name>
<keyword evidence="10" id="KW-1133">Transmembrane helix</keyword>
<dbReference type="SUPFAM" id="SSF57501">
    <property type="entry name" value="Cystine-knot cytokines"/>
    <property type="match status" value="1"/>
</dbReference>
<proteinExistence type="inferred from homology"/>
<keyword evidence="3" id="KW-0964">Secreted</keyword>
<organism evidence="12 13">
    <name type="scientific">Caenorhabditis briggsae</name>
    <dbReference type="NCBI Taxonomy" id="6238"/>
    <lineage>
        <taxon>Eukaryota</taxon>
        <taxon>Metazoa</taxon>
        <taxon>Ecdysozoa</taxon>
        <taxon>Nematoda</taxon>
        <taxon>Chromadorea</taxon>
        <taxon>Rhabditida</taxon>
        <taxon>Rhabditina</taxon>
        <taxon>Rhabditomorpha</taxon>
        <taxon>Rhabditoidea</taxon>
        <taxon>Rhabditidae</taxon>
        <taxon>Peloderinae</taxon>
        <taxon>Caenorhabditis</taxon>
    </lineage>
</organism>
<keyword evidence="13" id="KW-1185">Reference proteome</keyword>
<dbReference type="Gene3D" id="2.10.90.10">
    <property type="entry name" value="Cystine-knot cytokines"/>
    <property type="match status" value="1"/>
</dbReference>
<keyword evidence="10" id="KW-0812">Transmembrane</keyword>
<dbReference type="GO" id="GO:0005576">
    <property type="term" value="C:extracellular region"/>
    <property type="evidence" value="ECO:0007669"/>
    <property type="project" value="UniProtKB-SubCell"/>
</dbReference>
<comment type="similarity">
    <text evidence="2 8">Belongs to the TGF-beta family.</text>
</comment>
<keyword evidence="5 8" id="KW-0339">Growth factor</keyword>
<sequence length="427" mass="48656">MLIPDYALSKRRVGHLGEPHIEVLVPCFPFPLSVLYFQHPLRYVQWLPDAPNSTMNDSVRTTTTISSTKSLVFRFQLSAILLHLLLLAITPIIMSVSAADPPINRASEAHGLRSGMLRKLGLEHVPVQTGPSINVPQHMWDIYDDDNDVDWVRHYYPKEITEDSEGLVLSYNLSLAARDAQNEEVTKAILKLRLHRNNSARRSGRFSIYFFEDDMNNEKFQIESRSDDELSDWIDFDVTAAFRRRTDRISFFVELPEDVEIEETQSSSLSSLPYARAQSAPLIVFSDLSEPSSVRRKRSAQTGNSERKNRKKGRKHHNTEAESNLCRRTDLYVDFDDLGWQDWIMAPKGYDAYQCQGSCPNPMPAQLNATNHAIIQSLLHSLKPDEVPPPCCVPTETSPLSILYMDVDKVIVIREYADMRVDSCGCR</sequence>
<dbReference type="FunFam" id="2.10.90.10:FF:000001">
    <property type="entry name" value="Bone morphogenetic protein 4"/>
    <property type="match status" value="1"/>
</dbReference>
<dbReference type="SMART" id="SM00204">
    <property type="entry name" value="TGFB"/>
    <property type="match status" value="1"/>
</dbReference>
<feature type="region of interest" description="Disordered" evidence="9">
    <location>
        <begin position="293"/>
        <end position="322"/>
    </location>
</feature>
<protein>
    <recommendedName>
        <fullName evidence="11">TGF-beta family profile domain-containing protein</fullName>
    </recommendedName>
</protein>
<evidence type="ECO:0000313" key="13">
    <source>
        <dbReference type="Proteomes" id="UP000829354"/>
    </source>
</evidence>
<keyword evidence="7" id="KW-0325">Glycoprotein</keyword>
<dbReference type="PROSITE" id="PS00250">
    <property type="entry name" value="TGF_BETA_1"/>
    <property type="match status" value="1"/>
</dbReference>
<evidence type="ECO:0000256" key="8">
    <source>
        <dbReference type="RuleBase" id="RU000354"/>
    </source>
</evidence>
<dbReference type="InterPro" id="IPR029034">
    <property type="entry name" value="Cystine-knot_cytokine"/>
</dbReference>
<dbReference type="Gene3D" id="2.60.120.970">
    <property type="match status" value="1"/>
</dbReference>
<evidence type="ECO:0000256" key="5">
    <source>
        <dbReference type="ARBA" id="ARBA00023030"/>
    </source>
</evidence>
<evidence type="ECO:0000256" key="4">
    <source>
        <dbReference type="ARBA" id="ARBA00022729"/>
    </source>
</evidence>
<dbReference type="GO" id="GO:0008083">
    <property type="term" value="F:growth factor activity"/>
    <property type="evidence" value="ECO:0007669"/>
    <property type="project" value="UniProtKB-KW"/>
</dbReference>
<dbReference type="InterPro" id="IPR015615">
    <property type="entry name" value="TGF-beta-rel"/>
</dbReference>
<evidence type="ECO:0000256" key="9">
    <source>
        <dbReference type="SAM" id="MobiDB-lite"/>
    </source>
</evidence>
<evidence type="ECO:0000256" key="6">
    <source>
        <dbReference type="ARBA" id="ARBA00023157"/>
    </source>
</evidence>
<reference evidence="12 13" key="1">
    <citation type="submission" date="2022-04" db="EMBL/GenBank/DDBJ databases">
        <title>Chromosome-level reference genomes for two strains of Caenorhabditis briggsae: an improved platform for comparative genomics.</title>
        <authorList>
            <person name="Stevens L."/>
            <person name="Andersen E."/>
        </authorList>
    </citation>
    <scope>NUCLEOTIDE SEQUENCE [LARGE SCALE GENOMIC DNA]</scope>
    <source>
        <strain evidence="12">VX34</strain>
        <tissue evidence="12">Whole-organism</tissue>
    </source>
</reference>
<dbReference type="PROSITE" id="PS51362">
    <property type="entry name" value="TGF_BETA_2"/>
    <property type="match status" value="1"/>
</dbReference>
<keyword evidence="4" id="KW-0732">Signal</keyword>
<keyword evidence="10" id="KW-0472">Membrane</keyword>
<dbReference type="FunFam" id="2.60.120.970:FF:000045">
    <property type="entry name" value="CET-1"/>
    <property type="match status" value="1"/>
</dbReference>
<feature type="domain" description="TGF-beta family profile" evidence="11">
    <location>
        <begin position="307"/>
        <end position="427"/>
    </location>
</feature>
<gene>
    <name evidence="12" type="ORF">L5515_008445</name>
</gene>
<dbReference type="Proteomes" id="UP000829354">
    <property type="component" value="Chromosome V"/>
</dbReference>
<feature type="compositionally biased region" description="Basic residues" evidence="9">
    <location>
        <begin position="308"/>
        <end position="317"/>
    </location>
</feature>
<evidence type="ECO:0000256" key="10">
    <source>
        <dbReference type="SAM" id="Phobius"/>
    </source>
</evidence>
<accession>A0AAE9JMD8</accession>
<dbReference type="AlphaFoldDB" id="A0AAE9JMD8"/>
<evidence type="ECO:0000313" key="12">
    <source>
        <dbReference type="EMBL" id="UMM36157.1"/>
    </source>
</evidence>
<dbReference type="PANTHER" id="PTHR11848">
    <property type="entry name" value="TGF-BETA FAMILY"/>
    <property type="match status" value="1"/>
</dbReference>
<dbReference type="CDD" id="cd13761">
    <property type="entry name" value="TGF_beta_BMP5_like"/>
    <property type="match status" value="1"/>
</dbReference>
<dbReference type="EMBL" id="CP092624">
    <property type="protein sequence ID" value="UMM36157.1"/>
    <property type="molecule type" value="Genomic_DNA"/>
</dbReference>
<dbReference type="InterPro" id="IPR001839">
    <property type="entry name" value="TGF-b_C"/>
</dbReference>
<evidence type="ECO:0000256" key="1">
    <source>
        <dbReference type="ARBA" id="ARBA00004613"/>
    </source>
</evidence>
<evidence type="ECO:0000256" key="7">
    <source>
        <dbReference type="ARBA" id="ARBA00023180"/>
    </source>
</evidence>
<feature type="transmembrane region" description="Helical" evidence="10">
    <location>
        <begin position="79"/>
        <end position="99"/>
    </location>
</feature>